<dbReference type="PROSITE" id="PS51118">
    <property type="entry name" value="HTH_HXLR"/>
    <property type="match status" value="1"/>
</dbReference>
<organism evidence="5 6">
    <name type="scientific">Nocardia colli</name>
    <dbReference type="NCBI Taxonomy" id="2545717"/>
    <lineage>
        <taxon>Bacteria</taxon>
        <taxon>Bacillati</taxon>
        <taxon>Actinomycetota</taxon>
        <taxon>Actinomycetes</taxon>
        <taxon>Mycobacteriales</taxon>
        <taxon>Nocardiaceae</taxon>
        <taxon>Nocardia</taxon>
    </lineage>
</organism>
<evidence type="ECO:0000256" key="3">
    <source>
        <dbReference type="ARBA" id="ARBA00023163"/>
    </source>
</evidence>
<dbReference type="PANTHER" id="PTHR33204">
    <property type="entry name" value="TRANSCRIPTIONAL REGULATOR, MARR FAMILY"/>
    <property type="match status" value="1"/>
</dbReference>
<dbReference type="Proteomes" id="UP000323876">
    <property type="component" value="Unassembled WGS sequence"/>
</dbReference>
<keyword evidence="3" id="KW-0804">Transcription</keyword>
<evidence type="ECO:0000256" key="2">
    <source>
        <dbReference type="ARBA" id="ARBA00023125"/>
    </source>
</evidence>
<feature type="domain" description="HTH hxlR-type" evidence="4">
    <location>
        <begin position="11"/>
        <end position="109"/>
    </location>
</feature>
<dbReference type="OrthoDB" id="5183359at2"/>
<proteinExistence type="predicted"/>
<dbReference type="GO" id="GO:0003677">
    <property type="term" value="F:DNA binding"/>
    <property type="evidence" value="ECO:0007669"/>
    <property type="project" value="UniProtKB-KW"/>
</dbReference>
<protein>
    <submittedName>
        <fullName evidence="5">Helix-turn-helix transcriptional regulator</fullName>
    </submittedName>
</protein>
<dbReference type="InterPro" id="IPR002577">
    <property type="entry name" value="HTH_HxlR"/>
</dbReference>
<evidence type="ECO:0000256" key="1">
    <source>
        <dbReference type="ARBA" id="ARBA00023015"/>
    </source>
</evidence>
<evidence type="ECO:0000259" key="4">
    <source>
        <dbReference type="PROSITE" id="PS51118"/>
    </source>
</evidence>
<evidence type="ECO:0000313" key="5">
    <source>
        <dbReference type="EMBL" id="KAA8885654.1"/>
    </source>
</evidence>
<dbReference type="Gene3D" id="1.10.10.10">
    <property type="entry name" value="Winged helix-like DNA-binding domain superfamily/Winged helix DNA-binding domain"/>
    <property type="match status" value="1"/>
</dbReference>
<dbReference type="PANTHER" id="PTHR33204:SF18">
    <property type="entry name" value="TRANSCRIPTIONAL REGULATORY PROTEIN"/>
    <property type="match status" value="1"/>
</dbReference>
<sequence length="162" mass="17744">MPSKDMSSGPCPIGRAAEVLGDRWSLLIMRNAVLGQTRFDQFRGNLGIADNILSTRLGRLIDAGLLTKEPYLDGNRTRQHYVITPAGVALRPVFEALSVWACEFVNPEQPATMAQTVHTPCGQISQDRQYCDTCETDIEDGDIAWLMPWLSPSPVPLATASA</sequence>
<dbReference type="AlphaFoldDB" id="A0A5N0EBV6"/>
<dbReference type="Pfam" id="PF01638">
    <property type="entry name" value="HxlR"/>
    <property type="match status" value="1"/>
</dbReference>
<dbReference type="InterPro" id="IPR036390">
    <property type="entry name" value="WH_DNA-bd_sf"/>
</dbReference>
<keyword evidence="2" id="KW-0238">DNA-binding</keyword>
<reference evidence="5 6" key="1">
    <citation type="submission" date="2019-09" db="EMBL/GenBank/DDBJ databases">
        <authorList>
            <person name="Wang X."/>
        </authorList>
    </citation>
    <scope>NUCLEOTIDE SEQUENCE [LARGE SCALE GENOMIC DNA]</scope>
    <source>
        <strain evidence="5 6">CICC 11023</strain>
    </source>
</reference>
<dbReference type="SUPFAM" id="SSF46785">
    <property type="entry name" value="Winged helix' DNA-binding domain"/>
    <property type="match status" value="1"/>
</dbReference>
<name>A0A5N0EBV6_9NOCA</name>
<keyword evidence="6" id="KW-1185">Reference proteome</keyword>
<dbReference type="EMBL" id="VXLC01000015">
    <property type="protein sequence ID" value="KAA8885654.1"/>
    <property type="molecule type" value="Genomic_DNA"/>
</dbReference>
<keyword evidence="1" id="KW-0805">Transcription regulation</keyword>
<dbReference type="RefSeq" id="WP_150405212.1">
    <property type="nucleotide sequence ID" value="NZ_VXLC01000015.1"/>
</dbReference>
<gene>
    <name evidence="5" type="ORF">F3087_28905</name>
</gene>
<accession>A0A5N0EBV6</accession>
<dbReference type="InterPro" id="IPR036388">
    <property type="entry name" value="WH-like_DNA-bd_sf"/>
</dbReference>
<evidence type="ECO:0000313" key="6">
    <source>
        <dbReference type="Proteomes" id="UP000323876"/>
    </source>
</evidence>
<comment type="caution">
    <text evidence="5">The sequence shown here is derived from an EMBL/GenBank/DDBJ whole genome shotgun (WGS) entry which is preliminary data.</text>
</comment>